<evidence type="ECO:0000313" key="2">
    <source>
        <dbReference type="Proteomes" id="UP000618931"/>
    </source>
</evidence>
<keyword evidence="2" id="KW-1185">Reference proteome</keyword>
<reference evidence="1 2" key="1">
    <citation type="submission" date="2020-11" db="EMBL/GenBank/DDBJ databases">
        <authorList>
            <person name="Kim M.K."/>
        </authorList>
    </citation>
    <scope>NUCLEOTIDE SEQUENCE [LARGE SCALE GENOMIC DNA]</scope>
    <source>
        <strain evidence="1 2">BT662</strain>
    </source>
</reference>
<organism evidence="1 2">
    <name type="scientific">Hymenobacter ruricola</name>
    <dbReference type="NCBI Taxonomy" id="2791023"/>
    <lineage>
        <taxon>Bacteria</taxon>
        <taxon>Pseudomonadati</taxon>
        <taxon>Bacteroidota</taxon>
        <taxon>Cytophagia</taxon>
        <taxon>Cytophagales</taxon>
        <taxon>Hymenobacteraceae</taxon>
        <taxon>Hymenobacter</taxon>
    </lineage>
</organism>
<name>A0ABS0HZZ7_9BACT</name>
<gene>
    <name evidence="1" type="ORF">I2H31_04135</name>
</gene>
<sequence>MTLVNTSNGNTTTPPAPKVTVGIRNVFGKLPQQVNGAASTSLPICSGGQPVTLTLPVETFAGVPGEVINDYIWAIPPTWTVQNATRLTDSYWSGVSASTGYWYYLGGRSITVTPPVGEGNKSVFARFYNRFCFETTAFNNLISGMISAERRYDFVREPTFTVFNVPTTVNCGEQTGFTPTATASQSGVTFTYSVPAGSGWLVNTVKGVLKIVPSGSGGTTLTVTPTYNCSGATVTGTPKDVAIGFNPNQATPVFNVPKLELCPGVTQGVSVQPVPGATSYTFSGITAPLTLTQSSPGSTIARITVPASLVGGVAQTLHVVANSGFGCAPASADIPVKAGYGDASLDVIPAPAIINSRPTVCAKSSLTV</sequence>
<protein>
    <recommendedName>
        <fullName evidence="3">BACON domain-containing protein</fullName>
    </recommendedName>
</protein>
<proteinExistence type="predicted"/>
<dbReference type="Proteomes" id="UP000618931">
    <property type="component" value="Unassembled WGS sequence"/>
</dbReference>
<accession>A0ABS0HZZ7</accession>
<evidence type="ECO:0000313" key="1">
    <source>
        <dbReference type="EMBL" id="MBF9220286.1"/>
    </source>
</evidence>
<evidence type="ECO:0008006" key="3">
    <source>
        <dbReference type="Google" id="ProtNLM"/>
    </source>
</evidence>
<dbReference type="RefSeq" id="WP_196291755.1">
    <property type="nucleotide sequence ID" value="NZ_JADQDM010000002.1"/>
</dbReference>
<dbReference type="EMBL" id="JADQDM010000002">
    <property type="protein sequence ID" value="MBF9220286.1"/>
    <property type="molecule type" value="Genomic_DNA"/>
</dbReference>
<comment type="caution">
    <text evidence="1">The sequence shown here is derived from an EMBL/GenBank/DDBJ whole genome shotgun (WGS) entry which is preliminary data.</text>
</comment>